<protein>
    <submittedName>
        <fullName evidence="1">Uncharacterized protein</fullName>
    </submittedName>
</protein>
<proteinExistence type="predicted"/>
<gene>
    <name evidence="1" type="ORF">E2C01_047518</name>
</gene>
<accession>A0A5B7G7T2</accession>
<comment type="caution">
    <text evidence="1">The sequence shown here is derived from an EMBL/GenBank/DDBJ whole genome shotgun (WGS) entry which is preliminary data.</text>
</comment>
<evidence type="ECO:0000313" key="2">
    <source>
        <dbReference type="Proteomes" id="UP000324222"/>
    </source>
</evidence>
<dbReference type="AlphaFoldDB" id="A0A5B7G7T2"/>
<sequence>MKAGEWKKQMERCVVGGKARWGLVDGGDKGRGGRVCVWEEEEEEEEEKVEKETLVVAKDG</sequence>
<organism evidence="1 2">
    <name type="scientific">Portunus trituberculatus</name>
    <name type="common">Swimming crab</name>
    <name type="synonym">Neptunus trituberculatus</name>
    <dbReference type="NCBI Taxonomy" id="210409"/>
    <lineage>
        <taxon>Eukaryota</taxon>
        <taxon>Metazoa</taxon>
        <taxon>Ecdysozoa</taxon>
        <taxon>Arthropoda</taxon>
        <taxon>Crustacea</taxon>
        <taxon>Multicrustacea</taxon>
        <taxon>Malacostraca</taxon>
        <taxon>Eumalacostraca</taxon>
        <taxon>Eucarida</taxon>
        <taxon>Decapoda</taxon>
        <taxon>Pleocyemata</taxon>
        <taxon>Brachyura</taxon>
        <taxon>Eubrachyura</taxon>
        <taxon>Portunoidea</taxon>
        <taxon>Portunidae</taxon>
        <taxon>Portuninae</taxon>
        <taxon>Portunus</taxon>
    </lineage>
</organism>
<reference evidence="1 2" key="1">
    <citation type="submission" date="2019-05" db="EMBL/GenBank/DDBJ databases">
        <title>Another draft genome of Portunus trituberculatus and its Hox gene families provides insights of decapod evolution.</title>
        <authorList>
            <person name="Jeong J.-H."/>
            <person name="Song I."/>
            <person name="Kim S."/>
            <person name="Choi T."/>
            <person name="Kim D."/>
            <person name="Ryu S."/>
            <person name="Kim W."/>
        </authorList>
    </citation>
    <scope>NUCLEOTIDE SEQUENCE [LARGE SCALE GENOMIC DNA]</scope>
    <source>
        <tissue evidence="1">Muscle</tissue>
    </source>
</reference>
<name>A0A5B7G7T2_PORTR</name>
<dbReference type="Proteomes" id="UP000324222">
    <property type="component" value="Unassembled WGS sequence"/>
</dbReference>
<evidence type="ECO:0000313" key="1">
    <source>
        <dbReference type="EMBL" id="MPC53617.1"/>
    </source>
</evidence>
<keyword evidence="2" id="KW-1185">Reference proteome</keyword>
<dbReference type="EMBL" id="VSRR010011766">
    <property type="protein sequence ID" value="MPC53617.1"/>
    <property type="molecule type" value="Genomic_DNA"/>
</dbReference>